<dbReference type="Gene3D" id="1.10.3720.10">
    <property type="entry name" value="MetI-like"/>
    <property type="match status" value="1"/>
</dbReference>
<evidence type="ECO:0000256" key="3">
    <source>
        <dbReference type="ARBA" id="ARBA00022448"/>
    </source>
</evidence>
<evidence type="ECO:0000256" key="5">
    <source>
        <dbReference type="ARBA" id="ARBA00022692"/>
    </source>
</evidence>
<sequence length="264" mass="29559">MVRKSIEKIYMVMIFTFLYAPIVTLIIFSFNKNKSRAKWGGFSLKWYESMLSDPSIAKALYYTLIVALLSAIIATIVGTIAAIGISNMRGFYKKTVMNLTYLPVLNPDIVTGIALMLLFIFINLKLGFTSLLLAHITFNIPYVILCVLPKLKQLNKYTYEAALDLGATKSYALTKVILPEIMPGVITGFLLAFTLSLDDFVISYFTTGNGISNLSITIYTMTKRGVKPEINALSTVMFVTVLILLIIINKRIKTDKEAQPHKRI</sequence>
<evidence type="ECO:0000313" key="11">
    <source>
        <dbReference type="Proteomes" id="UP001144256"/>
    </source>
</evidence>
<feature type="transmembrane region" description="Helical" evidence="8">
    <location>
        <begin position="59"/>
        <end position="83"/>
    </location>
</feature>
<feature type="transmembrane region" description="Helical" evidence="8">
    <location>
        <begin position="128"/>
        <end position="148"/>
    </location>
</feature>
<evidence type="ECO:0000256" key="8">
    <source>
        <dbReference type="RuleBase" id="RU363032"/>
    </source>
</evidence>
<keyword evidence="3 8" id="KW-0813">Transport</keyword>
<evidence type="ECO:0000256" key="4">
    <source>
        <dbReference type="ARBA" id="ARBA00022475"/>
    </source>
</evidence>
<proteinExistence type="inferred from homology"/>
<keyword evidence="6 8" id="KW-1133">Transmembrane helix</keyword>
<evidence type="ECO:0000256" key="6">
    <source>
        <dbReference type="ARBA" id="ARBA00022989"/>
    </source>
</evidence>
<gene>
    <name evidence="10" type="ORF">SH1V18_16120</name>
</gene>
<dbReference type="AlphaFoldDB" id="A0A9W6DF55"/>
<comment type="subcellular location">
    <subcellularLocation>
        <location evidence="1 8">Cell membrane</location>
        <topology evidence="1 8">Multi-pass membrane protein</topology>
    </subcellularLocation>
</comment>
<dbReference type="Proteomes" id="UP001144256">
    <property type="component" value="Unassembled WGS sequence"/>
</dbReference>
<keyword evidence="4" id="KW-1003">Cell membrane</keyword>
<dbReference type="InterPro" id="IPR035906">
    <property type="entry name" value="MetI-like_sf"/>
</dbReference>
<name>A0A9W6DF55_9FIRM</name>
<organism evidence="10 11">
    <name type="scientific">Vallitalea longa</name>
    <dbReference type="NCBI Taxonomy" id="2936439"/>
    <lineage>
        <taxon>Bacteria</taxon>
        <taxon>Bacillati</taxon>
        <taxon>Bacillota</taxon>
        <taxon>Clostridia</taxon>
        <taxon>Lachnospirales</taxon>
        <taxon>Vallitaleaceae</taxon>
        <taxon>Vallitalea</taxon>
    </lineage>
</organism>
<keyword evidence="11" id="KW-1185">Reference proteome</keyword>
<feature type="domain" description="ABC transmembrane type-1" evidence="9">
    <location>
        <begin position="60"/>
        <end position="248"/>
    </location>
</feature>
<comment type="similarity">
    <text evidence="2">Belongs to the binding-protein-dependent transport system permease family. CysTW subfamily.</text>
</comment>
<dbReference type="Pfam" id="PF00528">
    <property type="entry name" value="BPD_transp_1"/>
    <property type="match status" value="1"/>
</dbReference>
<dbReference type="GO" id="GO:0055085">
    <property type="term" value="P:transmembrane transport"/>
    <property type="evidence" value="ECO:0007669"/>
    <property type="project" value="InterPro"/>
</dbReference>
<dbReference type="PANTHER" id="PTHR43848:SF2">
    <property type="entry name" value="PUTRESCINE TRANSPORT SYSTEM PERMEASE PROTEIN POTI"/>
    <property type="match status" value="1"/>
</dbReference>
<feature type="transmembrane region" description="Helical" evidence="8">
    <location>
        <begin position="104"/>
        <end position="122"/>
    </location>
</feature>
<dbReference type="CDD" id="cd06261">
    <property type="entry name" value="TM_PBP2"/>
    <property type="match status" value="1"/>
</dbReference>
<evidence type="ECO:0000256" key="2">
    <source>
        <dbReference type="ARBA" id="ARBA00007069"/>
    </source>
</evidence>
<evidence type="ECO:0000259" key="9">
    <source>
        <dbReference type="PROSITE" id="PS50928"/>
    </source>
</evidence>
<keyword evidence="5 8" id="KW-0812">Transmembrane</keyword>
<dbReference type="RefSeq" id="WP_281814355.1">
    <property type="nucleotide sequence ID" value="NZ_BRLB01000003.1"/>
</dbReference>
<evidence type="ECO:0000313" key="10">
    <source>
        <dbReference type="EMBL" id="GKX29132.1"/>
    </source>
</evidence>
<dbReference type="InterPro" id="IPR000515">
    <property type="entry name" value="MetI-like"/>
</dbReference>
<accession>A0A9W6DF55</accession>
<feature type="transmembrane region" description="Helical" evidence="8">
    <location>
        <begin position="230"/>
        <end position="248"/>
    </location>
</feature>
<reference evidence="10" key="1">
    <citation type="submission" date="2022-06" db="EMBL/GenBank/DDBJ databases">
        <title>Vallitalea longa sp. nov., an anaerobic bacterium isolated from marine sediment.</title>
        <authorList>
            <person name="Hirano S."/>
            <person name="Terahara T."/>
            <person name="Mori K."/>
            <person name="Hamada M."/>
            <person name="Matsumoto R."/>
            <person name="Kobayashi T."/>
        </authorList>
    </citation>
    <scope>NUCLEOTIDE SEQUENCE</scope>
    <source>
        <strain evidence="10">SH18-1</strain>
    </source>
</reference>
<feature type="transmembrane region" description="Helical" evidence="8">
    <location>
        <begin position="9"/>
        <end position="30"/>
    </location>
</feature>
<dbReference type="SUPFAM" id="SSF161098">
    <property type="entry name" value="MetI-like"/>
    <property type="match status" value="1"/>
</dbReference>
<dbReference type="PANTHER" id="PTHR43848">
    <property type="entry name" value="PUTRESCINE TRANSPORT SYSTEM PERMEASE PROTEIN POTI"/>
    <property type="match status" value="1"/>
</dbReference>
<comment type="caution">
    <text evidence="10">The sequence shown here is derived from an EMBL/GenBank/DDBJ whole genome shotgun (WGS) entry which is preliminary data.</text>
</comment>
<dbReference type="GO" id="GO:0005886">
    <property type="term" value="C:plasma membrane"/>
    <property type="evidence" value="ECO:0007669"/>
    <property type="project" value="UniProtKB-SubCell"/>
</dbReference>
<dbReference type="PROSITE" id="PS50928">
    <property type="entry name" value="ABC_TM1"/>
    <property type="match status" value="1"/>
</dbReference>
<feature type="transmembrane region" description="Helical" evidence="8">
    <location>
        <begin position="176"/>
        <end position="197"/>
    </location>
</feature>
<dbReference type="InterPro" id="IPR051789">
    <property type="entry name" value="Bact_Polyamine_Transport"/>
</dbReference>
<keyword evidence="7 8" id="KW-0472">Membrane</keyword>
<protein>
    <submittedName>
        <fullName evidence="10">Spermidine/putrescine ABC transporter permease</fullName>
    </submittedName>
</protein>
<dbReference type="EMBL" id="BRLB01000003">
    <property type="protein sequence ID" value="GKX29132.1"/>
    <property type="molecule type" value="Genomic_DNA"/>
</dbReference>
<evidence type="ECO:0000256" key="1">
    <source>
        <dbReference type="ARBA" id="ARBA00004651"/>
    </source>
</evidence>
<evidence type="ECO:0000256" key="7">
    <source>
        <dbReference type="ARBA" id="ARBA00023136"/>
    </source>
</evidence>